<comment type="caution">
    <text evidence="3">The sequence shown here is derived from an EMBL/GenBank/DDBJ whole genome shotgun (WGS) entry which is preliminary data.</text>
</comment>
<feature type="signal peptide" evidence="1">
    <location>
        <begin position="1"/>
        <end position="20"/>
    </location>
</feature>
<dbReference type="EMBL" id="JADFFK010000062">
    <property type="protein sequence ID" value="MBE9640930.1"/>
    <property type="molecule type" value="Genomic_DNA"/>
</dbReference>
<organism evidence="3 4">
    <name type="scientific">Salipiger mangrovisoli</name>
    <dbReference type="NCBI Taxonomy" id="2865933"/>
    <lineage>
        <taxon>Bacteria</taxon>
        <taxon>Pseudomonadati</taxon>
        <taxon>Pseudomonadota</taxon>
        <taxon>Alphaproteobacteria</taxon>
        <taxon>Rhodobacterales</taxon>
        <taxon>Roseobacteraceae</taxon>
        <taxon>Salipiger</taxon>
    </lineage>
</organism>
<feature type="chain" id="PRO_5046187415" evidence="1">
    <location>
        <begin position="21"/>
        <end position="188"/>
    </location>
</feature>
<keyword evidence="4" id="KW-1185">Reference proteome</keyword>
<proteinExistence type="predicted"/>
<dbReference type="RefSeq" id="WP_194138168.1">
    <property type="nucleotide sequence ID" value="NZ_JADFFK010000062.1"/>
</dbReference>
<evidence type="ECO:0000256" key="1">
    <source>
        <dbReference type="SAM" id="SignalP"/>
    </source>
</evidence>
<name>A0ABR9XBD4_9RHOB</name>
<evidence type="ECO:0000313" key="4">
    <source>
        <dbReference type="Proteomes" id="UP000607796"/>
    </source>
</evidence>
<evidence type="ECO:0000259" key="2">
    <source>
        <dbReference type="PROSITE" id="PS51781"/>
    </source>
</evidence>
<sequence length="188" mass="19353">MKSFIVMTFALLGWAWYAMSGGADFEPGANSVQLPNLLASGFVSKAEAHPASMPEVTRASTVSLADVSAPESPDGAPLKAAGEALDVTLAAAPNQPIAASFDPEGTTVATAHPTKASADAMSGDLRRVTGTRVNMRYGPGTSYSVVGQLAEGDEVEILSDPGDGWVKLQARKGGSAGWMYDAYLSASN</sequence>
<feature type="domain" description="SH3b" evidence="2">
    <location>
        <begin position="123"/>
        <end position="188"/>
    </location>
</feature>
<evidence type="ECO:0000313" key="3">
    <source>
        <dbReference type="EMBL" id="MBE9640930.1"/>
    </source>
</evidence>
<dbReference type="InterPro" id="IPR003646">
    <property type="entry name" value="SH3-like_bac-type"/>
</dbReference>
<reference evidence="3 4" key="1">
    <citation type="journal article" date="2021" name="Int. J. Syst. Evol. Microbiol.">
        <title>Salipiger mangrovisoli sp. nov., isolated from mangrove soil and the proposal for the reclassification of Paraphaeobacter pallidus as Salipiger pallidus comb. nov.</title>
        <authorList>
            <person name="Du J."/>
            <person name="Liu Y."/>
            <person name="Pei T."/>
            <person name="Deng M.R."/>
            <person name="Zhu H."/>
        </authorList>
    </citation>
    <scope>NUCLEOTIDE SEQUENCE [LARGE SCALE GENOMIC DNA]</scope>
    <source>
        <strain evidence="3 4">6D45A</strain>
    </source>
</reference>
<dbReference type="SMART" id="SM00287">
    <property type="entry name" value="SH3b"/>
    <property type="match status" value="1"/>
</dbReference>
<keyword evidence="1" id="KW-0732">Signal</keyword>
<dbReference type="Gene3D" id="2.30.30.40">
    <property type="entry name" value="SH3 Domains"/>
    <property type="match status" value="1"/>
</dbReference>
<dbReference type="Pfam" id="PF08239">
    <property type="entry name" value="SH3_3"/>
    <property type="match status" value="1"/>
</dbReference>
<gene>
    <name evidence="3" type="ORF">IQ782_29225</name>
</gene>
<accession>A0ABR9XBD4</accession>
<dbReference type="Proteomes" id="UP000607796">
    <property type="component" value="Unassembled WGS sequence"/>
</dbReference>
<protein>
    <submittedName>
        <fullName evidence="3">SH3 domain-containing protein</fullName>
    </submittedName>
</protein>
<dbReference type="PROSITE" id="PS51781">
    <property type="entry name" value="SH3B"/>
    <property type="match status" value="1"/>
</dbReference>